<feature type="transmembrane region" description="Helical" evidence="1">
    <location>
        <begin position="108"/>
        <end position="126"/>
    </location>
</feature>
<dbReference type="Proteomes" id="UP001210720">
    <property type="component" value="Unassembled WGS sequence"/>
</dbReference>
<keyword evidence="1" id="KW-1133">Transmembrane helix</keyword>
<feature type="transmembrane region" description="Helical" evidence="1">
    <location>
        <begin position="20"/>
        <end position="38"/>
    </location>
</feature>
<keyword evidence="1" id="KW-0812">Transmembrane</keyword>
<accession>A0ABT4XQH6</accession>
<evidence type="ECO:0000256" key="1">
    <source>
        <dbReference type="SAM" id="Phobius"/>
    </source>
</evidence>
<protein>
    <submittedName>
        <fullName evidence="2">Uncharacterized protein</fullName>
    </submittedName>
</protein>
<reference evidence="2 3" key="1">
    <citation type="submission" date="2023-01" db="EMBL/GenBank/DDBJ databases">
        <title>Thalassococcus onchidii sp. nov., isolated from a marine invertebrate from the South China Sea.</title>
        <authorList>
            <person name="Xu S."/>
            <person name="Liu Z."/>
            <person name="Xu Y."/>
        </authorList>
    </citation>
    <scope>NUCLEOTIDE SEQUENCE [LARGE SCALE GENOMIC DNA]</scope>
    <source>
        <strain evidence="2 3">KCTC 32084</strain>
    </source>
</reference>
<gene>
    <name evidence="2" type="ORF">PFY00_05175</name>
</gene>
<dbReference type="EMBL" id="JAQIOY010000002">
    <property type="protein sequence ID" value="MDA7424108.1"/>
    <property type="molecule type" value="Genomic_DNA"/>
</dbReference>
<keyword evidence="1" id="KW-0472">Membrane</keyword>
<feature type="transmembrane region" description="Helical" evidence="1">
    <location>
        <begin position="84"/>
        <end position="101"/>
    </location>
</feature>
<keyword evidence="3" id="KW-1185">Reference proteome</keyword>
<feature type="transmembrane region" description="Helical" evidence="1">
    <location>
        <begin position="45"/>
        <end position="64"/>
    </location>
</feature>
<comment type="caution">
    <text evidence="2">The sequence shown here is derived from an EMBL/GenBank/DDBJ whole genome shotgun (WGS) entry which is preliminary data.</text>
</comment>
<name>A0ABT4XQH6_9RHOB</name>
<sequence>MNSFFEPDPVLLGFIFYKKFIYLQLLCLLALLRVIGGYGIARWPALLTLLMAGAGVYTVFAPALGLNSGAIYTNTAQFMAEGGGLAALLVPSGIFALCGLIPRARWRWIDAIHALMVIVLLGLWWWTS</sequence>
<organism evidence="2 3">
    <name type="scientific">Thalassococcus lentus</name>
    <dbReference type="NCBI Taxonomy" id="1210524"/>
    <lineage>
        <taxon>Bacteria</taxon>
        <taxon>Pseudomonadati</taxon>
        <taxon>Pseudomonadota</taxon>
        <taxon>Alphaproteobacteria</taxon>
        <taxon>Rhodobacterales</taxon>
        <taxon>Roseobacteraceae</taxon>
        <taxon>Thalassococcus</taxon>
    </lineage>
</organism>
<proteinExistence type="predicted"/>
<evidence type="ECO:0000313" key="3">
    <source>
        <dbReference type="Proteomes" id="UP001210720"/>
    </source>
</evidence>
<evidence type="ECO:0000313" key="2">
    <source>
        <dbReference type="EMBL" id="MDA7424108.1"/>
    </source>
</evidence>
<dbReference type="RefSeq" id="WP_271431473.1">
    <property type="nucleotide sequence ID" value="NZ_JAQIOY010000002.1"/>
</dbReference>